<evidence type="ECO:0000313" key="3">
    <source>
        <dbReference type="Proteomes" id="UP000182259"/>
    </source>
</evidence>
<dbReference type="Gene3D" id="3.30.40.10">
    <property type="entry name" value="Zinc/RING finger domain, C3HC4 (zinc finger)"/>
    <property type="match status" value="1"/>
</dbReference>
<evidence type="ECO:0000256" key="1">
    <source>
        <dbReference type="SAM" id="Phobius"/>
    </source>
</evidence>
<feature type="transmembrane region" description="Helical" evidence="1">
    <location>
        <begin position="269"/>
        <end position="293"/>
    </location>
</feature>
<dbReference type="EMBL" id="LT635769">
    <property type="protein sequence ID" value="SGZ58434.1"/>
    <property type="molecule type" value="Genomic_DNA"/>
</dbReference>
<protein>
    <submittedName>
        <fullName evidence="2">CIC11C00000005741</fullName>
    </submittedName>
</protein>
<reference evidence="3" key="1">
    <citation type="submission" date="2016-10" db="EMBL/GenBank/DDBJ databases">
        <authorList>
            <person name="Geijer C."/>
            <person name="Jareborg N."/>
            <person name="Dainat J."/>
        </authorList>
    </citation>
    <scope>NUCLEOTIDE SEQUENCE [LARGE SCALE GENOMIC DNA]</scope>
    <source>
        <strain evidence="3">PYCC 4715</strain>
    </source>
</reference>
<proteinExistence type="predicted"/>
<dbReference type="InterPro" id="IPR013083">
    <property type="entry name" value="Znf_RING/FYVE/PHD"/>
</dbReference>
<dbReference type="Proteomes" id="UP000182259">
    <property type="component" value="Chromosome VI"/>
</dbReference>
<dbReference type="PANTHER" id="PTHR22696:SF1">
    <property type="entry name" value="E3 UBIQUITIN-PROTEIN LIGASE RNF26"/>
    <property type="match status" value="1"/>
</dbReference>
<gene>
    <name evidence="2" type="ORF">SAMEA4029009_CIC11G00000005741</name>
</gene>
<feature type="transmembrane region" description="Helical" evidence="1">
    <location>
        <begin position="235"/>
        <end position="257"/>
    </location>
</feature>
<dbReference type="PANTHER" id="PTHR22696">
    <property type="entry name" value="E3 UBIQUITIN-PROTEIN LIGASE RNF26"/>
    <property type="match status" value="1"/>
</dbReference>
<organism evidence="2 3">
    <name type="scientific">Sungouiella intermedia</name>
    <dbReference type="NCBI Taxonomy" id="45354"/>
    <lineage>
        <taxon>Eukaryota</taxon>
        <taxon>Fungi</taxon>
        <taxon>Dikarya</taxon>
        <taxon>Ascomycota</taxon>
        <taxon>Saccharomycotina</taxon>
        <taxon>Pichiomycetes</taxon>
        <taxon>Metschnikowiaceae</taxon>
        <taxon>Sungouiella</taxon>
    </lineage>
</organism>
<dbReference type="GO" id="GO:0006511">
    <property type="term" value="P:ubiquitin-dependent protein catabolic process"/>
    <property type="evidence" value="ECO:0007669"/>
    <property type="project" value="TreeGrafter"/>
</dbReference>
<feature type="transmembrane region" description="Helical" evidence="1">
    <location>
        <begin position="96"/>
        <end position="117"/>
    </location>
</feature>
<name>A0A1L0C6F7_9ASCO</name>
<keyword evidence="1" id="KW-1133">Transmembrane helix</keyword>
<evidence type="ECO:0000313" key="2">
    <source>
        <dbReference type="EMBL" id="SGZ58434.1"/>
    </source>
</evidence>
<dbReference type="CDD" id="cd16616">
    <property type="entry name" value="mRING-HC-C4C4_Asi1p-like"/>
    <property type="match status" value="1"/>
</dbReference>
<accession>A0A1L0C6F7</accession>
<keyword evidence="1" id="KW-0472">Membrane</keyword>
<keyword evidence="1" id="KW-0812">Transmembrane</keyword>
<dbReference type="GO" id="GO:0016567">
    <property type="term" value="P:protein ubiquitination"/>
    <property type="evidence" value="ECO:0007669"/>
    <property type="project" value="TreeGrafter"/>
</dbReference>
<sequence>MADNQGFLHGIGDVVRVFMDAIEEQSKYAESQDLMWDRFGSLTMYACSLYGISTLFVALVLNRTAIIASTSHFQRHRSLNPGLIGFMARHEWTKSVCLTFLRSAVLSTLFISIYHVLVALSVKTQYGDPGEYSWITRHIPLDYIRYDPEKFARNKYMAMPQDEVQFGPTTTMLWPIFWSVSFSLFAETFCSAINGVKPFLEGGITLFELSLAFQEVSSGFFFLREHDIAKRPSEQVLMVCLFLLADHVCNQMGALLYGNKYRLIPLTILNIFFVWYFVATLTKSTMLFLLFPLNITCTYLSLVLVLFIIAICVGIFILAMLTEGSKFRDLNYSSYFFDAEDSSEFFSKHLNISLSQDFYTAVVNVGLFAITLAGKSSYITGYSVVEAPGASWLEAGVWEKITAAFGVQTLEERNQLVQSGRVLQYLKENSLTGYGNVIASPSERLIMGSNNAKLAGKQTSALKLKAKYLNEISVRFSQLMWSLVFKTFLCHKVPVAFRKYVLRKPVEEELSLESDEQFERRKASAPPFIQHLVVKREAPDIIAGFNLSHLTEDQLSQQYAQILLERDLADSDDSPDFEVLELEYESESDVESISLEQGQVLKASGRIPMARDISYESPMSELMSPDTFIELVDNHDILTGHLQYERSEGAMTRSRYNAIRHPEDRYPQDESEALLQLLLTKRNRPPPPANEDEDEYLDPRLGCVICQVCPREIITWPCKCFAICESCRLSLAAKGMEGCVCCRRDVEGVSKVFLP</sequence>
<dbReference type="GO" id="GO:0061630">
    <property type="term" value="F:ubiquitin protein ligase activity"/>
    <property type="evidence" value="ECO:0007669"/>
    <property type="project" value="TreeGrafter"/>
</dbReference>
<feature type="transmembrane region" description="Helical" evidence="1">
    <location>
        <begin position="299"/>
        <end position="321"/>
    </location>
</feature>
<dbReference type="AlphaFoldDB" id="A0A1L0C6F7"/>
<dbReference type="Pfam" id="PF13920">
    <property type="entry name" value="zf-C3HC4_3"/>
    <property type="match status" value="1"/>
</dbReference>
<feature type="transmembrane region" description="Helical" evidence="1">
    <location>
        <begin position="42"/>
        <end position="61"/>
    </location>
</feature>